<evidence type="ECO:0000256" key="1">
    <source>
        <dbReference type="SAM" id="Phobius"/>
    </source>
</evidence>
<proteinExistence type="predicted"/>
<accession>A0A7X2Z0Q0</accession>
<evidence type="ECO:0000313" key="2">
    <source>
        <dbReference type="EMBL" id="MUG44711.1"/>
    </source>
</evidence>
<dbReference type="Proteomes" id="UP000447876">
    <property type="component" value="Unassembled WGS sequence"/>
</dbReference>
<organism evidence="2 3">
    <name type="scientific">Paenibacillus woosongensis</name>
    <dbReference type="NCBI Taxonomy" id="307580"/>
    <lineage>
        <taxon>Bacteria</taxon>
        <taxon>Bacillati</taxon>
        <taxon>Bacillota</taxon>
        <taxon>Bacilli</taxon>
        <taxon>Bacillales</taxon>
        <taxon>Paenibacillaceae</taxon>
        <taxon>Paenibacillus</taxon>
    </lineage>
</organism>
<evidence type="ECO:0000313" key="3">
    <source>
        <dbReference type="Proteomes" id="UP000447876"/>
    </source>
</evidence>
<protein>
    <submittedName>
        <fullName evidence="2">Uncharacterized protein</fullName>
    </submittedName>
</protein>
<keyword evidence="1" id="KW-1133">Transmembrane helix</keyword>
<reference evidence="2 3" key="1">
    <citation type="submission" date="2019-11" db="EMBL/GenBank/DDBJ databases">
        <title>Draft genome sequences of five Paenibacillus species of dairy origin.</title>
        <authorList>
            <person name="Olajide A.M."/>
            <person name="Chen S."/>
            <person name="Lapointe G."/>
        </authorList>
    </citation>
    <scope>NUCLEOTIDE SEQUENCE [LARGE SCALE GENOMIC DNA]</scope>
    <source>
        <strain evidence="2 3">12CR55</strain>
    </source>
</reference>
<dbReference type="AlphaFoldDB" id="A0A7X2Z0Q0"/>
<dbReference type="RefSeq" id="WP_155610141.1">
    <property type="nucleotide sequence ID" value="NZ_WNZW01000002.1"/>
</dbReference>
<dbReference type="OrthoDB" id="2633850at2"/>
<sequence>MQRDHEAEEYTELFLKFSSGMEAFLKKALIVALAGLCVCQIVLRVPAIRAYIASADRYEGVALDRSKER</sequence>
<feature type="transmembrane region" description="Helical" evidence="1">
    <location>
        <begin position="24"/>
        <end position="43"/>
    </location>
</feature>
<keyword evidence="1" id="KW-0812">Transmembrane</keyword>
<keyword evidence="1" id="KW-0472">Membrane</keyword>
<gene>
    <name evidence="2" type="ORF">GNP95_06850</name>
</gene>
<name>A0A7X2Z0Q0_9BACL</name>
<dbReference type="EMBL" id="WNZW01000002">
    <property type="protein sequence ID" value="MUG44711.1"/>
    <property type="molecule type" value="Genomic_DNA"/>
</dbReference>
<comment type="caution">
    <text evidence="2">The sequence shown here is derived from an EMBL/GenBank/DDBJ whole genome shotgun (WGS) entry which is preliminary data.</text>
</comment>